<dbReference type="Proteomes" id="UP000290289">
    <property type="component" value="Chromosome 12"/>
</dbReference>
<reference evidence="2 3" key="1">
    <citation type="submission" date="2018-10" db="EMBL/GenBank/DDBJ databases">
        <title>A high-quality apple genome assembly.</title>
        <authorList>
            <person name="Hu J."/>
        </authorList>
    </citation>
    <scope>NUCLEOTIDE SEQUENCE [LARGE SCALE GENOMIC DNA]</scope>
    <source>
        <strain evidence="3">cv. HFTH1</strain>
        <tissue evidence="2">Young leaf</tissue>
    </source>
</reference>
<dbReference type="GO" id="GO:0046856">
    <property type="term" value="P:phosphatidylinositol dephosphorylation"/>
    <property type="evidence" value="ECO:0007669"/>
    <property type="project" value="TreeGrafter"/>
</dbReference>
<keyword evidence="3" id="KW-1185">Reference proteome</keyword>
<dbReference type="PROSITE" id="PS50275">
    <property type="entry name" value="SAC"/>
    <property type="match status" value="1"/>
</dbReference>
<gene>
    <name evidence="2" type="ORF">DVH24_036197</name>
</gene>
<dbReference type="InterPro" id="IPR002013">
    <property type="entry name" value="SAC_dom"/>
</dbReference>
<proteinExistence type="predicted"/>
<protein>
    <recommendedName>
        <fullName evidence="1">SAC domain-containing protein</fullName>
    </recommendedName>
</protein>
<dbReference type="STRING" id="3750.A0A498IEL0"/>
<evidence type="ECO:0000313" key="2">
    <source>
        <dbReference type="EMBL" id="RXH81856.1"/>
    </source>
</evidence>
<dbReference type="AlphaFoldDB" id="A0A498IEL0"/>
<dbReference type="PANTHER" id="PTHR45662:SF10">
    <property type="entry name" value="PHOSPHOINOSITIDE PHOSPHATASE SAC8"/>
    <property type="match status" value="1"/>
</dbReference>
<organism evidence="2 3">
    <name type="scientific">Malus domestica</name>
    <name type="common">Apple</name>
    <name type="synonym">Pyrus malus</name>
    <dbReference type="NCBI Taxonomy" id="3750"/>
    <lineage>
        <taxon>Eukaryota</taxon>
        <taxon>Viridiplantae</taxon>
        <taxon>Streptophyta</taxon>
        <taxon>Embryophyta</taxon>
        <taxon>Tracheophyta</taxon>
        <taxon>Spermatophyta</taxon>
        <taxon>Magnoliopsida</taxon>
        <taxon>eudicotyledons</taxon>
        <taxon>Gunneridae</taxon>
        <taxon>Pentapetalae</taxon>
        <taxon>rosids</taxon>
        <taxon>fabids</taxon>
        <taxon>Rosales</taxon>
        <taxon>Rosaceae</taxon>
        <taxon>Amygdaloideae</taxon>
        <taxon>Maleae</taxon>
        <taxon>Malus</taxon>
    </lineage>
</organism>
<comment type="caution">
    <text evidence="2">The sequence shown here is derived from an EMBL/GenBank/DDBJ whole genome shotgun (WGS) entry which is preliminary data.</text>
</comment>
<evidence type="ECO:0000313" key="3">
    <source>
        <dbReference type="Proteomes" id="UP000290289"/>
    </source>
</evidence>
<evidence type="ECO:0000259" key="1">
    <source>
        <dbReference type="PROSITE" id="PS50275"/>
    </source>
</evidence>
<dbReference type="GO" id="GO:0043812">
    <property type="term" value="F:phosphatidylinositol-4-phosphate phosphatase activity"/>
    <property type="evidence" value="ECO:0007669"/>
    <property type="project" value="TreeGrafter"/>
</dbReference>
<dbReference type="Pfam" id="PF02383">
    <property type="entry name" value="Syja_N"/>
    <property type="match status" value="1"/>
</dbReference>
<sequence length="429" mass="49024">MSEMRFCSQLTSVFVVDTPEQNLDNIGSGGNDQIAYRKLCSCTNFADGSWDLSRLPCLSSDLDEVSVLQRGFQRRCKLVEGWMAKPIWKQADPRFVWNKNILDELIEAKAKELICHTYDSLKEVYPASRRGANLDGDVANFIETEQLVGIEGFRSSLLQIRGSILLLWEQIVDLSYKPQLRIITHEKTTFGGIIKDGMSSLSRYFLNNFQDGIRQDAMDLISGRYTVRRDISPSRAEYFSIRGSIPLLWEQIHGDEGQLSTAFSAEMQNLPNVRYVSFDFHHVCGNSNFENLKVLYEQISEQFEKQGYFLVDVKGNILEEQNGIVRSNCIDWLDRTNVTQSYLAQKSLDARLQRTGVLDSSESISMFVEDYQTFRALWVEQGDEISLEYPGTYALKGDLVRYGKQTFGGIIKDGMSALSRYFLNNFRMA</sequence>
<dbReference type="PANTHER" id="PTHR45662">
    <property type="entry name" value="PHOSPHATIDYLINOSITIDE PHOSPHATASE SAC1"/>
    <property type="match status" value="1"/>
</dbReference>
<feature type="domain" description="SAC" evidence="1">
    <location>
        <begin position="129"/>
        <end position="391"/>
    </location>
</feature>
<accession>A0A498IEL0</accession>
<name>A0A498IEL0_MALDO</name>
<dbReference type="GO" id="GO:0005783">
    <property type="term" value="C:endoplasmic reticulum"/>
    <property type="evidence" value="ECO:0007669"/>
    <property type="project" value="TreeGrafter"/>
</dbReference>
<dbReference type="EMBL" id="RDQH01000338">
    <property type="protein sequence ID" value="RXH81856.1"/>
    <property type="molecule type" value="Genomic_DNA"/>
</dbReference>